<sequence>MKCIAFLSISLATLATSLPTDLNRFKTNALSTRDIKPEEVRPEALNRRGTIVGFAYKDDQEIGYLEVTGGCVSYNGQEGNQARYEEGSRCRFYRQENCQDQLGGGEGLPGEPSCNRRSHLNLPRSVDGKPD</sequence>
<keyword evidence="2" id="KW-0732">Signal</keyword>
<proteinExistence type="predicted"/>
<evidence type="ECO:0000313" key="3">
    <source>
        <dbReference type="EMBL" id="KAF2685241.1"/>
    </source>
</evidence>
<reference evidence="3" key="1">
    <citation type="journal article" date="2020" name="Stud. Mycol.">
        <title>101 Dothideomycetes genomes: a test case for predicting lifestyles and emergence of pathogens.</title>
        <authorList>
            <person name="Haridas S."/>
            <person name="Albert R."/>
            <person name="Binder M."/>
            <person name="Bloem J."/>
            <person name="Labutti K."/>
            <person name="Salamov A."/>
            <person name="Andreopoulos B."/>
            <person name="Baker S."/>
            <person name="Barry K."/>
            <person name="Bills G."/>
            <person name="Bluhm B."/>
            <person name="Cannon C."/>
            <person name="Castanera R."/>
            <person name="Culley D."/>
            <person name="Daum C."/>
            <person name="Ezra D."/>
            <person name="Gonzalez J."/>
            <person name="Henrissat B."/>
            <person name="Kuo A."/>
            <person name="Liang C."/>
            <person name="Lipzen A."/>
            <person name="Lutzoni F."/>
            <person name="Magnuson J."/>
            <person name="Mondo S."/>
            <person name="Nolan M."/>
            <person name="Ohm R."/>
            <person name="Pangilinan J."/>
            <person name="Park H.-J."/>
            <person name="Ramirez L."/>
            <person name="Alfaro M."/>
            <person name="Sun H."/>
            <person name="Tritt A."/>
            <person name="Yoshinaga Y."/>
            <person name="Zwiers L.-H."/>
            <person name="Turgeon B."/>
            <person name="Goodwin S."/>
            <person name="Spatafora J."/>
            <person name="Crous P."/>
            <person name="Grigoriev I."/>
        </authorList>
    </citation>
    <scope>NUCLEOTIDE SEQUENCE</scope>
    <source>
        <strain evidence="3">CBS 122367</strain>
    </source>
</reference>
<accession>A0A6G1J4V9</accession>
<evidence type="ECO:0000256" key="1">
    <source>
        <dbReference type="SAM" id="MobiDB-lite"/>
    </source>
</evidence>
<evidence type="ECO:0000313" key="4">
    <source>
        <dbReference type="Proteomes" id="UP000799291"/>
    </source>
</evidence>
<protein>
    <submittedName>
        <fullName evidence="3">Uncharacterized protein</fullName>
    </submittedName>
</protein>
<feature type="chain" id="PRO_5026167114" evidence="2">
    <location>
        <begin position="18"/>
        <end position="131"/>
    </location>
</feature>
<feature type="region of interest" description="Disordered" evidence="1">
    <location>
        <begin position="101"/>
        <end position="131"/>
    </location>
</feature>
<dbReference type="AlphaFoldDB" id="A0A6G1J4V9"/>
<gene>
    <name evidence="3" type="ORF">K458DRAFT_403462</name>
</gene>
<feature type="signal peptide" evidence="2">
    <location>
        <begin position="1"/>
        <end position="17"/>
    </location>
</feature>
<keyword evidence="4" id="KW-1185">Reference proteome</keyword>
<evidence type="ECO:0000256" key="2">
    <source>
        <dbReference type="SAM" id="SignalP"/>
    </source>
</evidence>
<dbReference type="EMBL" id="MU005579">
    <property type="protein sequence ID" value="KAF2685241.1"/>
    <property type="molecule type" value="Genomic_DNA"/>
</dbReference>
<name>A0A6G1J4V9_9PLEO</name>
<organism evidence="3 4">
    <name type="scientific">Lentithecium fluviatile CBS 122367</name>
    <dbReference type="NCBI Taxonomy" id="1168545"/>
    <lineage>
        <taxon>Eukaryota</taxon>
        <taxon>Fungi</taxon>
        <taxon>Dikarya</taxon>
        <taxon>Ascomycota</taxon>
        <taxon>Pezizomycotina</taxon>
        <taxon>Dothideomycetes</taxon>
        <taxon>Pleosporomycetidae</taxon>
        <taxon>Pleosporales</taxon>
        <taxon>Massarineae</taxon>
        <taxon>Lentitheciaceae</taxon>
        <taxon>Lentithecium</taxon>
    </lineage>
</organism>
<dbReference type="Proteomes" id="UP000799291">
    <property type="component" value="Unassembled WGS sequence"/>
</dbReference>